<sequence length="136" mass="15806">MSSFAERFVQMREKRGWTQDDLAEMLGVSRVSISKYETAGKNGATPKYPLLVKAADLFNVTTDYLLGRTESPLRDENTVDGLSEEEQLMYKRFISETENLFRSKGVTEEKLRHVMSYMRYTFLNDLEEEKKGRNSK</sequence>
<dbReference type="SUPFAM" id="SSF47413">
    <property type="entry name" value="lambda repressor-like DNA-binding domains"/>
    <property type="match status" value="1"/>
</dbReference>
<accession>A0A7X3FGP5</accession>
<dbReference type="Gene3D" id="1.10.260.40">
    <property type="entry name" value="lambda repressor-like DNA-binding domains"/>
    <property type="match status" value="1"/>
</dbReference>
<dbReference type="PROSITE" id="PS50943">
    <property type="entry name" value="HTH_CROC1"/>
    <property type="match status" value="1"/>
</dbReference>
<dbReference type="PANTHER" id="PTHR46558:SF11">
    <property type="entry name" value="HTH-TYPE TRANSCRIPTIONAL REGULATOR XRE"/>
    <property type="match status" value="1"/>
</dbReference>
<dbReference type="CDD" id="cd00093">
    <property type="entry name" value="HTH_XRE"/>
    <property type="match status" value="1"/>
</dbReference>
<feature type="domain" description="HTH cro/C1-type" evidence="2">
    <location>
        <begin position="10"/>
        <end position="65"/>
    </location>
</feature>
<protein>
    <submittedName>
        <fullName evidence="3">Helix-turn-helix domain-containing protein</fullName>
    </submittedName>
</protein>
<evidence type="ECO:0000256" key="1">
    <source>
        <dbReference type="ARBA" id="ARBA00023125"/>
    </source>
</evidence>
<dbReference type="AlphaFoldDB" id="A0A7X3FGP5"/>
<dbReference type="EMBL" id="RHLK01000003">
    <property type="protein sequence ID" value="MVO99320.1"/>
    <property type="molecule type" value="Genomic_DNA"/>
</dbReference>
<keyword evidence="1" id="KW-0238">DNA-binding</keyword>
<dbReference type="Pfam" id="PF01381">
    <property type="entry name" value="HTH_3"/>
    <property type="match status" value="1"/>
</dbReference>
<reference evidence="3 4" key="1">
    <citation type="journal article" date="2019" name="Microorganisms">
        <title>Paenibacillus lutrae sp. nov., A Chitinolytic Species Isolated from A River Otter in Castril Natural Park, Granada, Spain.</title>
        <authorList>
            <person name="Rodriguez M."/>
            <person name="Reina J.C."/>
            <person name="Bejar V."/>
            <person name="Llamas I."/>
        </authorList>
    </citation>
    <scope>NUCLEOTIDE SEQUENCE [LARGE SCALE GENOMIC DNA]</scope>
    <source>
        <strain evidence="3 4">N10</strain>
    </source>
</reference>
<proteinExistence type="predicted"/>
<dbReference type="InterPro" id="IPR001387">
    <property type="entry name" value="Cro/C1-type_HTH"/>
</dbReference>
<organism evidence="3 4">
    <name type="scientific">Paenibacillus lutrae</name>
    <dbReference type="NCBI Taxonomy" id="2078573"/>
    <lineage>
        <taxon>Bacteria</taxon>
        <taxon>Bacillati</taxon>
        <taxon>Bacillota</taxon>
        <taxon>Bacilli</taxon>
        <taxon>Bacillales</taxon>
        <taxon>Paenibacillaceae</taxon>
        <taxon>Paenibacillus</taxon>
    </lineage>
</organism>
<dbReference type="InterPro" id="IPR010982">
    <property type="entry name" value="Lambda_DNA-bd_dom_sf"/>
</dbReference>
<keyword evidence="4" id="KW-1185">Reference proteome</keyword>
<gene>
    <name evidence="3" type="ORF">EDM21_07220</name>
</gene>
<evidence type="ECO:0000313" key="3">
    <source>
        <dbReference type="EMBL" id="MVO99320.1"/>
    </source>
</evidence>
<dbReference type="PANTHER" id="PTHR46558">
    <property type="entry name" value="TRACRIPTIONAL REGULATORY PROTEIN-RELATED-RELATED"/>
    <property type="match status" value="1"/>
</dbReference>
<dbReference type="GO" id="GO:0003677">
    <property type="term" value="F:DNA binding"/>
    <property type="evidence" value="ECO:0007669"/>
    <property type="project" value="UniProtKB-KW"/>
</dbReference>
<dbReference type="RefSeq" id="WP_157334254.1">
    <property type="nucleotide sequence ID" value="NZ_RHLK01000003.1"/>
</dbReference>
<evidence type="ECO:0000259" key="2">
    <source>
        <dbReference type="PROSITE" id="PS50943"/>
    </source>
</evidence>
<comment type="caution">
    <text evidence="3">The sequence shown here is derived from an EMBL/GenBank/DDBJ whole genome shotgun (WGS) entry which is preliminary data.</text>
</comment>
<dbReference type="Proteomes" id="UP000490800">
    <property type="component" value="Unassembled WGS sequence"/>
</dbReference>
<dbReference type="OrthoDB" id="9812960at2"/>
<evidence type="ECO:0000313" key="4">
    <source>
        <dbReference type="Proteomes" id="UP000490800"/>
    </source>
</evidence>
<dbReference type="SMART" id="SM00530">
    <property type="entry name" value="HTH_XRE"/>
    <property type="match status" value="1"/>
</dbReference>
<name>A0A7X3FGP5_9BACL</name>